<evidence type="ECO:0000256" key="1">
    <source>
        <dbReference type="SAM" id="MobiDB-lite"/>
    </source>
</evidence>
<dbReference type="Pfam" id="PF05250">
    <property type="entry name" value="UPF0193"/>
    <property type="match status" value="1"/>
</dbReference>
<dbReference type="PANTHER" id="PTHR28348">
    <property type="entry name" value="UPF0193 PROTEIN EVG1"/>
    <property type="match status" value="1"/>
</dbReference>
<evidence type="ECO:0000313" key="3">
    <source>
        <dbReference type="Proteomes" id="UP000494165"/>
    </source>
</evidence>
<name>A0A8S1BMH8_9INSE</name>
<feature type="region of interest" description="Disordered" evidence="1">
    <location>
        <begin position="1"/>
        <end position="30"/>
    </location>
</feature>
<feature type="region of interest" description="Disordered" evidence="1">
    <location>
        <begin position="64"/>
        <end position="84"/>
    </location>
</feature>
<dbReference type="PANTHER" id="PTHR28348:SF1">
    <property type="entry name" value="UPF0193 PROTEIN EVG1"/>
    <property type="match status" value="1"/>
</dbReference>
<dbReference type="InterPro" id="IPR007914">
    <property type="entry name" value="UPF0193"/>
</dbReference>
<reference evidence="2 3" key="1">
    <citation type="submission" date="2020-04" db="EMBL/GenBank/DDBJ databases">
        <authorList>
            <person name="Alioto T."/>
            <person name="Alioto T."/>
            <person name="Gomez Garrido J."/>
        </authorList>
    </citation>
    <scope>NUCLEOTIDE SEQUENCE [LARGE SCALE GENOMIC DNA]</scope>
</reference>
<dbReference type="OrthoDB" id="10262032at2759"/>
<comment type="caution">
    <text evidence="2">The sequence shown here is derived from an EMBL/GenBank/DDBJ whole genome shotgun (WGS) entry which is preliminary data.</text>
</comment>
<sequence length="232" mass="26851">MEHVKSVTRKQKTPKSKDKVPSPHYSDDTRELIKAMMDECRLTMLQRKRLNEFIERGESFPPLAKYEQPASTSRSMKPARSVVDPKQIQVNRKRTKLKIIEMGSYERDNVKPKPGVDKACQKLKLQNIMAFGTEMTQHSDRPSLRGKSPSRKISSIDKRDRFEELIEDINDRCQFLQDVAELGQAEKYKFIMESEIAAKLAAMNAIDPTRCEEFKKQLKLPCTFRVSVKNKS</sequence>
<evidence type="ECO:0000313" key="2">
    <source>
        <dbReference type="EMBL" id="CAB3360552.1"/>
    </source>
</evidence>
<dbReference type="Proteomes" id="UP000494165">
    <property type="component" value="Unassembled WGS sequence"/>
</dbReference>
<protein>
    <submittedName>
        <fullName evidence="2">Uncharacterized protein</fullName>
    </submittedName>
</protein>
<dbReference type="AlphaFoldDB" id="A0A8S1BMH8"/>
<organism evidence="2 3">
    <name type="scientific">Cloeon dipterum</name>
    <dbReference type="NCBI Taxonomy" id="197152"/>
    <lineage>
        <taxon>Eukaryota</taxon>
        <taxon>Metazoa</taxon>
        <taxon>Ecdysozoa</taxon>
        <taxon>Arthropoda</taxon>
        <taxon>Hexapoda</taxon>
        <taxon>Insecta</taxon>
        <taxon>Pterygota</taxon>
        <taxon>Palaeoptera</taxon>
        <taxon>Ephemeroptera</taxon>
        <taxon>Pisciforma</taxon>
        <taxon>Baetidae</taxon>
        <taxon>Cloeon</taxon>
    </lineage>
</organism>
<keyword evidence="3" id="KW-1185">Reference proteome</keyword>
<feature type="compositionally biased region" description="Basic residues" evidence="1">
    <location>
        <begin position="1"/>
        <end position="14"/>
    </location>
</feature>
<accession>A0A8S1BMH8</accession>
<dbReference type="EMBL" id="CADEPI010000003">
    <property type="protein sequence ID" value="CAB3360552.1"/>
    <property type="molecule type" value="Genomic_DNA"/>
</dbReference>
<proteinExistence type="predicted"/>
<feature type="compositionally biased region" description="Basic and acidic residues" evidence="1">
    <location>
        <begin position="15"/>
        <end position="30"/>
    </location>
</feature>
<gene>
    <name evidence="2" type="ORF">CLODIP_2_CD08919</name>
</gene>